<evidence type="ECO:0000313" key="2">
    <source>
        <dbReference type="EMBL" id="KAK2952347.1"/>
    </source>
</evidence>
<dbReference type="InterPro" id="IPR000073">
    <property type="entry name" value="AB_hydrolase_1"/>
</dbReference>
<feature type="domain" description="AB hydrolase-1" evidence="1">
    <location>
        <begin position="59"/>
        <end position="169"/>
    </location>
</feature>
<keyword evidence="2" id="KW-0378">Hydrolase</keyword>
<evidence type="ECO:0000259" key="1">
    <source>
        <dbReference type="Pfam" id="PF00561"/>
    </source>
</evidence>
<dbReference type="Proteomes" id="UP001281761">
    <property type="component" value="Unassembled WGS sequence"/>
</dbReference>
<dbReference type="InterPro" id="IPR050471">
    <property type="entry name" value="AB_hydrolase"/>
</dbReference>
<dbReference type="InterPro" id="IPR029058">
    <property type="entry name" value="AB_hydrolase_fold"/>
</dbReference>
<sequence length="269" mass="29834">METLNKSTYPETRHCLKEGVEAHLADLQMSNLHLHGFYTTSETNFALYYETYGTGPTKVLLLPGWGGHMGDYRHLLISLLENKDFEICIFDHRGIGFSESPRRSSSIQLYATDALGLLDHLGWDRVCLYGESMGGMVALQMYVNEPQRIESAVFAATTRGPYFPTLTATATFLRAAPAKNRTEQLLLTRPILFSKAYLSSQIDDEGMTGKEYLDQSISYLPFSDGKIKTTAVIGQSVACLQHLIPAARLQAAKAVSPHVLVIHGTEDKV</sequence>
<keyword evidence="3" id="KW-1185">Reference proteome</keyword>
<proteinExistence type="predicted"/>
<name>A0ABQ9XP23_9EUKA</name>
<dbReference type="PANTHER" id="PTHR43433:SF5">
    <property type="entry name" value="AB HYDROLASE-1 DOMAIN-CONTAINING PROTEIN"/>
    <property type="match status" value="1"/>
</dbReference>
<dbReference type="PRINTS" id="PR00111">
    <property type="entry name" value="ABHYDROLASE"/>
</dbReference>
<protein>
    <submittedName>
        <fullName evidence="2">Alpha/beta hydrolase</fullName>
    </submittedName>
</protein>
<dbReference type="Pfam" id="PF00561">
    <property type="entry name" value="Abhydrolase_1"/>
    <property type="match status" value="1"/>
</dbReference>
<reference evidence="2 3" key="1">
    <citation type="journal article" date="2022" name="bioRxiv">
        <title>Genomics of Preaxostyla Flagellates Illuminates Evolutionary Transitions and the Path Towards Mitochondrial Loss.</title>
        <authorList>
            <person name="Novak L.V.F."/>
            <person name="Treitli S.C."/>
            <person name="Pyrih J."/>
            <person name="Halakuc P."/>
            <person name="Pipaliya S.V."/>
            <person name="Vacek V."/>
            <person name="Brzon O."/>
            <person name="Soukal P."/>
            <person name="Eme L."/>
            <person name="Dacks J.B."/>
            <person name="Karnkowska A."/>
            <person name="Elias M."/>
            <person name="Hampl V."/>
        </authorList>
    </citation>
    <scope>NUCLEOTIDE SEQUENCE [LARGE SCALE GENOMIC DNA]</scope>
    <source>
        <strain evidence="2">NAU3</strain>
        <tissue evidence="2">Gut</tissue>
    </source>
</reference>
<gene>
    <name evidence="2" type="ORF">BLNAU_12757</name>
</gene>
<dbReference type="EMBL" id="JARBJD010000105">
    <property type="protein sequence ID" value="KAK2952347.1"/>
    <property type="molecule type" value="Genomic_DNA"/>
</dbReference>
<comment type="caution">
    <text evidence="2">The sequence shown here is derived from an EMBL/GenBank/DDBJ whole genome shotgun (WGS) entry which is preliminary data.</text>
</comment>
<organism evidence="2 3">
    <name type="scientific">Blattamonas nauphoetae</name>
    <dbReference type="NCBI Taxonomy" id="2049346"/>
    <lineage>
        <taxon>Eukaryota</taxon>
        <taxon>Metamonada</taxon>
        <taxon>Preaxostyla</taxon>
        <taxon>Oxymonadida</taxon>
        <taxon>Blattamonas</taxon>
    </lineage>
</organism>
<dbReference type="PANTHER" id="PTHR43433">
    <property type="entry name" value="HYDROLASE, ALPHA/BETA FOLD FAMILY PROTEIN"/>
    <property type="match status" value="1"/>
</dbReference>
<evidence type="ECO:0000313" key="3">
    <source>
        <dbReference type="Proteomes" id="UP001281761"/>
    </source>
</evidence>
<dbReference type="GO" id="GO:0016787">
    <property type="term" value="F:hydrolase activity"/>
    <property type="evidence" value="ECO:0007669"/>
    <property type="project" value="UniProtKB-KW"/>
</dbReference>
<dbReference type="Gene3D" id="3.40.50.1820">
    <property type="entry name" value="alpha/beta hydrolase"/>
    <property type="match status" value="1"/>
</dbReference>
<accession>A0ABQ9XP23</accession>
<dbReference type="SUPFAM" id="SSF53474">
    <property type="entry name" value="alpha/beta-Hydrolases"/>
    <property type="match status" value="1"/>
</dbReference>